<feature type="non-terminal residue" evidence="1">
    <location>
        <position position="1"/>
    </location>
</feature>
<evidence type="ECO:0000313" key="2">
    <source>
        <dbReference type="Proteomes" id="UP000626109"/>
    </source>
</evidence>
<dbReference type="EMBL" id="CAJNNW010033954">
    <property type="protein sequence ID" value="CAE8721057.1"/>
    <property type="molecule type" value="Genomic_DNA"/>
</dbReference>
<gene>
    <name evidence="1" type="ORF">PGLA2088_LOCUS41698</name>
</gene>
<proteinExistence type="predicted"/>
<dbReference type="SUPFAM" id="SSF56059">
    <property type="entry name" value="Glutathione synthetase ATP-binding domain-like"/>
    <property type="match status" value="1"/>
</dbReference>
<comment type="caution">
    <text evidence="1">The sequence shown here is derived from an EMBL/GenBank/DDBJ whole genome shotgun (WGS) entry which is preliminary data.</text>
</comment>
<name>A0A813LC58_POLGL</name>
<reference evidence="1" key="1">
    <citation type="submission" date="2021-02" db="EMBL/GenBank/DDBJ databases">
        <authorList>
            <person name="Dougan E. K."/>
            <person name="Rhodes N."/>
            <person name="Thang M."/>
            <person name="Chan C."/>
        </authorList>
    </citation>
    <scope>NUCLEOTIDE SEQUENCE</scope>
</reference>
<dbReference type="Proteomes" id="UP000626109">
    <property type="component" value="Unassembled WGS sequence"/>
</dbReference>
<protein>
    <submittedName>
        <fullName evidence="1">Uncharacterized protein</fullName>
    </submittedName>
</protein>
<dbReference type="AlphaFoldDB" id="A0A813LC58"/>
<accession>A0A813LC58</accession>
<organism evidence="1 2">
    <name type="scientific">Polarella glacialis</name>
    <name type="common">Dinoflagellate</name>
    <dbReference type="NCBI Taxonomy" id="89957"/>
    <lineage>
        <taxon>Eukaryota</taxon>
        <taxon>Sar</taxon>
        <taxon>Alveolata</taxon>
        <taxon>Dinophyceae</taxon>
        <taxon>Suessiales</taxon>
        <taxon>Suessiaceae</taxon>
        <taxon>Polarella</taxon>
    </lineage>
</organism>
<evidence type="ECO:0000313" key="1">
    <source>
        <dbReference type="EMBL" id="CAE8721057.1"/>
    </source>
</evidence>
<sequence length="163" mass="17397">VRQYPPHPLQRGLVKVAPSWEGRGVWLFDSEDGLAEILSRVFQGSAGPQNHCLVQDFVEGVVVEIRLHLLKAALSSPRLAAGVLMVSGQPRNTWRASPGIRLSSTALQAGTPTSTSRSRAAAAWSRSGGAFCSRIARSFLPTSVSTSSWSLLCPEAMVAQKSG</sequence>